<keyword evidence="3" id="KW-0325">Glycoprotein</keyword>
<dbReference type="InterPro" id="IPR011043">
    <property type="entry name" value="Gal_Oxase/kelch_b-propeller"/>
</dbReference>
<reference evidence="4" key="1">
    <citation type="journal article" date="2020" name="Nature">
        <title>Giant virus diversity and host interactions through global metagenomics.</title>
        <authorList>
            <person name="Schulz F."/>
            <person name="Roux S."/>
            <person name="Paez-Espino D."/>
            <person name="Jungbluth S."/>
            <person name="Walsh D.A."/>
            <person name="Denef V.J."/>
            <person name="McMahon K.D."/>
            <person name="Konstantinidis K.T."/>
            <person name="Eloe-Fadrosh E.A."/>
            <person name="Kyrpides N.C."/>
            <person name="Woyke T."/>
        </authorList>
    </citation>
    <scope>NUCLEOTIDE SEQUENCE</scope>
    <source>
        <strain evidence="4">GVMAG-M-3300001348-25</strain>
    </source>
</reference>
<evidence type="ECO:0000256" key="3">
    <source>
        <dbReference type="ARBA" id="ARBA00023180"/>
    </source>
</evidence>
<dbReference type="Gene3D" id="2.130.10.130">
    <property type="entry name" value="Integrin alpha, N-terminal"/>
    <property type="match status" value="2"/>
</dbReference>
<sequence>MVKIDIDKLKSLDVLKSRPKLTASDAASNDYFGSSVAFSNNGLLAIGAFLDDDNGDGNGTGSVYLFSGSGTNWTQQTKLTASDAASDDYFGISVAFSKDGSVLAIGAERDDDNGDGNRTGSVYLFSGSGTNWTQQTKLTASDAASDDYFGSSVAFSKDGSVLAIGAYLDDDTGQDGSGSVYLFSGSGTNWTEIKKLTASDAATGDNFGSSVAFSNNGLLAIGAHQDDSGSVYLFSGSGTNWTQQTKLTASDADTSDYFGRSVAFNKNGLLAIGADLDNDNGQNGSGSVYLFSGSGTNWTEIKKLTASDAASNDRFGRSVAFSNNGLLAVGAYGDGSTSGSVYLYDLPLVKNKTTTKKKSLIQLSDSEVNDYANETHYNGTTILGIVKTENANGDKINYLVLDNDPNNVYGQLLKIKNDNTISRTEKIAIYKNYQGIYGFSPEINNYIESLLKN</sequence>
<keyword evidence="2" id="KW-0677">Repeat</keyword>
<accession>A0A6C0EIJ8</accession>
<name>A0A6C0EIJ8_9ZZZZ</name>
<organism evidence="4">
    <name type="scientific">viral metagenome</name>
    <dbReference type="NCBI Taxonomy" id="1070528"/>
    <lineage>
        <taxon>unclassified sequences</taxon>
        <taxon>metagenomes</taxon>
        <taxon>organismal metagenomes</taxon>
    </lineage>
</organism>
<dbReference type="SMART" id="SM00191">
    <property type="entry name" value="Int_alpha"/>
    <property type="match status" value="6"/>
</dbReference>
<proteinExistence type="predicted"/>
<dbReference type="InterPro" id="IPR013517">
    <property type="entry name" value="FG-GAP"/>
</dbReference>
<dbReference type="Pfam" id="PF14312">
    <property type="entry name" value="FG-GAP_2"/>
    <property type="match status" value="6"/>
</dbReference>
<dbReference type="PANTHER" id="PTHR36220">
    <property type="entry name" value="UNNAMED PRODUCT"/>
    <property type="match status" value="1"/>
</dbReference>
<dbReference type="InterPro" id="IPR028994">
    <property type="entry name" value="Integrin_alpha_N"/>
</dbReference>
<dbReference type="SUPFAM" id="SSF50965">
    <property type="entry name" value="Galactose oxidase, central domain"/>
    <property type="match status" value="2"/>
</dbReference>
<protein>
    <submittedName>
        <fullName evidence="4">Uncharacterized protein</fullName>
    </submittedName>
</protein>
<evidence type="ECO:0000256" key="1">
    <source>
        <dbReference type="ARBA" id="ARBA00022729"/>
    </source>
</evidence>
<dbReference type="EMBL" id="MN738852">
    <property type="protein sequence ID" value="QHT28099.1"/>
    <property type="molecule type" value="Genomic_DNA"/>
</dbReference>
<dbReference type="AlphaFoldDB" id="A0A6C0EIJ8"/>
<evidence type="ECO:0000313" key="4">
    <source>
        <dbReference type="EMBL" id="QHT28099.1"/>
    </source>
</evidence>
<dbReference type="PROSITE" id="PS51470">
    <property type="entry name" value="FG_GAP"/>
    <property type="match status" value="4"/>
</dbReference>
<evidence type="ECO:0000256" key="2">
    <source>
        <dbReference type="ARBA" id="ARBA00022737"/>
    </source>
</evidence>
<dbReference type="InterPro" id="IPR013519">
    <property type="entry name" value="Int_alpha_beta-p"/>
</dbReference>
<keyword evidence="1" id="KW-0732">Signal</keyword>
<dbReference type="PANTHER" id="PTHR36220:SF1">
    <property type="entry name" value="GAMMA TUBULIN COMPLEX COMPONENT C-TERMINAL DOMAIN-CONTAINING PROTEIN"/>
    <property type="match status" value="1"/>
</dbReference>